<gene>
    <name evidence="2" type="ORF">PVK06_030898</name>
</gene>
<keyword evidence="3" id="KW-1185">Reference proteome</keyword>
<dbReference type="EMBL" id="JARKNE010000009">
    <property type="protein sequence ID" value="KAK5803255.1"/>
    <property type="molecule type" value="Genomic_DNA"/>
</dbReference>
<accession>A0ABR0NPJ0</accession>
<reference evidence="2 3" key="1">
    <citation type="submission" date="2023-03" db="EMBL/GenBank/DDBJ databases">
        <title>WGS of Gossypium arboreum.</title>
        <authorList>
            <person name="Yu D."/>
        </authorList>
    </citation>
    <scope>NUCLEOTIDE SEQUENCE [LARGE SCALE GENOMIC DNA]</scope>
    <source>
        <tissue evidence="2">Leaf</tissue>
    </source>
</reference>
<evidence type="ECO:0000256" key="1">
    <source>
        <dbReference type="SAM" id="MobiDB-lite"/>
    </source>
</evidence>
<evidence type="ECO:0000313" key="3">
    <source>
        <dbReference type="Proteomes" id="UP001358586"/>
    </source>
</evidence>
<comment type="caution">
    <text evidence="2">The sequence shown here is derived from an EMBL/GenBank/DDBJ whole genome shotgun (WGS) entry which is preliminary data.</text>
</comment>
<feature type="compositionally biased region" description="Polar residues" evidence="1">
    <location>
        <begin position="117"/>
        <end position="134"/>
    </location>
</feature>
<organism evidence="2 3">
    <name type="scientific">Gossypium arboreum</name>
    <name type="common">Tree cotton</name>
    <name type="synonym">Gossypium nanking</name>
    <dbReference type="NCBI Taxonomy" id="29729"/>
    <lineage>
        <taxon>Eukaryota</taxon>
        <taxon>Viridiplantae</taxon>
        <taxon>Streptophyta</taxon>
        <taxon>Embryophyta</taxon>
        <taxon>Tracheophyta</taxon>
        <taxon>Spermatophyta</taxon>
        <taxon>Magnoliopsida</taxon>
        <taxon>eudicotyledons</taxon>
        <taxon>Gunneridae</taxon>
        <taxon>Pentapetalae</taxon>
        <taxon>rosids</taxon>
        <taxon>malvids</taxon>
        <taxon>Malvales</taxon>
        <taxon>Malvaceae</taxon>
        <taxon>Malvoideae</taxon>
        <taxon>Gossypium</taxon>
    </lineage>
</organism>
<feature type="compositionally biased region" description="Acidic residues" evidence="1">
    <location>
        <begin position="103"/>
        <end position="112"/>
    </location>
</feature>
<feature type="region of interest" description="Disordered" evidence="1">
    <location>
        <begin position="95"/>
        <end position="134"/>
    </location>
</feature>
<name>A0ABR0NPJ0_GOSAR</name>
<evidence type="ECO:0000313" key="2">
    <source>
        <dbReference type="EMBL" id="KAK5803255.1"/>
    </source>
</evidence>
<protein>
    <submittedName>
        <fullName evidence="2">Uncharacterized protein</fullName>
    </submittedName>
</protein>
<proteinExistence type="predicted"/>
<sequence>MKVSAGGCDMTKSLSIIGELGDSRYAEPHLYYTATIAPPKSPSVSTTMLAFELNGRLKGSSTYTGQPIDYSGEHMDFKKTNNLFLSIGAGEGTSNTVFKDDNEGADEEEDVNEEKGTQTQMRGRSQNLSQSGNAVQMFRSDTIF</sequence>
<dbReference type="Proteomes" id="UP001358586">
    <property type="component" value="Chromosome 9"/>
</dbReference>